<dbReference type="PANTHER" id="PTHR21496">
    <property type="entry name" value="FERREDOXIN-RELATED"/>
    <property type="match status" value="1"/>
</dbReference>
<dbReference type="AlphaFoldDB" id="A0A0N4X3Z1"/>
<protein>
    <submittedName>
        <fullName evidence="9">Rieske domain-containing protein</fullName>
    </submittedName>
</protein>
<dbReference type="PANTHER" id="PTHR21496:SF23">
    <property type="entry name" value="3-PHENYLPROPIONATE_CINNAMIC ACID DIOXYGENASE FERREDOXIN SUBUNIT"/>
    <property type="match status" value="1"/>
</dbReference>
<keyword evidence="2" id="KW-0479">Metal-binding</keyword>
<feature type="region of interest" description="Disordered" evidence="5">
    <location>
        <begin position="1"/>
        <end position="30"/>
    </location>
</feature>
<proteinExistence type="predicted"/>
<evidence type="ECO:0000313" key="9">
    <source>
        <dbReference type="WBParaSite" id="HPLM_0001908301-mRNA-1"/>
    </source>
</evidence>
<dbReference type="Pfam" id="PF00355">
    <property type="entry name" value="Rieske"/>
    <property type="match status" value="1"/>
</dbReference>
<reference evidence="9" key="1">
    <citation type="submission" date="2017-02" db="UniProtKB">
        <authorList>
            <consortium name="WormBaseParasite"/>
        </authorList>
    </citation>
    <scope>IDENTIFICATION</scope>
</reference>
<evidence type="ECO:0000256" key="1">
    <source>
        <dbReference type="ARBA" id="ARBA00022714"/>
    </source>
</evidence>
<dbReference type="PROSITE" id="PS51296">
    <property type="entry name" value="RIESKE"/>
    <property type="match status" value="1"/>
</dbReference>
<evidence type="ECO:0000256" key="2">
    <source>
        <dbReference type="ARBA" id="ARBA00022723"/>
    </source>
</evidence>
<keyword evidence="1" id="KW-0001">2Fe-2S</keyword>
<dbReference type="GO" id="GO:0051537">
    <property type="term" value="F:2 iron, 2 sulfur cluster binding"/>
    <property type="evidence" value="ECO:0007669"/>
    <property type="project" value="UniProtKB-KW"/>
</dbReference>
<reference evidence="7 8" key="2">
    <citation type="submission" date="2018-11" db="EMBL/GenBank/DDBJ databases">
        <authorList>
            <consortium name="Pathogen Informatics"/>
        </authorList>
    </citation>
    <scope>NUCLEOTIDE SEQUENCE [LARGE SCALE GENOMIC DNA]</scope>
    <source>
        <strain evidence="7 8">MHpl1</strain>
    </source>
</reference>
<organism evidence="9">
    <name type="scientific">Haemonchus placei</name>
    <name type="common">Barber's pole worm</name>
    <dbReference type="NCBI Taxonomy" id="6290"/>
    <lineage>
        <taxon>Eukaryota</taxon>
        <taxon>Metazoa</taxon>
        <taxon>Ecdysozoa</taxon>
        <taxon>Nematoda</taxon>
        <taxon>Chromadorea</taxon>
        <taxon>Rhabditida</taxon>
        <taxon>Rhabditina</taxon>
        <taxon>Rhabditomorpha</taxon>
        <taxon>Strongyloidea</taxon>
        <taxon>Trichostrongylidae</taxon>
        <taxon>Haemonchus</taxon>
    </lineage>
</organism>
<evidence type="ECO:0000256" key="5">
    <source>
        <dbReference type="SAM" id="MobiDB-lite"/>
    </source>
</evidence>
<dbReference type="WBParaSite" id="HPLM_0001908301-mRNA-1">
    <property type="protein sequence ID" value="HPLM_0001908301-mRNA-1"/>
    <property type="gene ID" value="HPLM_0001908301"/>
</dbReference>
<feature type="domain" description="Rieske" evidence="6">
    <location>
        <begin position="17"/>
        <end position="110"/>
    </location>
</feature>
<dbReference type="SUPFAM" id="SSF50022">
    <property type="entry name" value="ISP domain"/>
    <property type="match status" value="1"/>
</dbReference>
<feature type="compositionally biased region" description="Polar residues" evidence="5">
    <location>
        <begin position="1"/>
        <end position="14"/>
    </location>
</feature>
<evidence type="ECO:0000313" key="7">
    <source>
        <dbReference type="EMBL" id="VDO74878.1"/>
    </source>
</evidence>
<dbReference type="EMBL" id="UZAF01021028">
    <property type="protein sequence ID" value="VDO74878.1"/>
    <property type="molecule type" value="Genomic_DNA"/>
</dbReference>
<dbReference type="Gene3D" id="2.102.10.10">
    <property type="entry name" value="Rieske [2Fe-2S] iron-sulphur domain"/>
    <property type="match status" value="1"/>
</dbReference>
<dbReference type="InterPro" id="IPR017941">
    <property type="entry name" value="Rieske_2Fe-2S"/>
</dbReference>
<dbReference type="Proteomes" id="UP000268014">
    <property type="component" value="Unassembled WGS sequence"/>
</dbReference>
<evidence type="ECO:0000256" key="4">
    <source>
        <dbReference type="ARBA" id="ARBA00023014"/>
    </source>
</evidence>
<evidence type="ECO:0000256" key="3">
    <source>
        <dbReference type="ARBA" id="ARBA00023004"/>
    </source>
</evidence>
<dbReference type="GO" id="GO:0046872">
    <property type="term" value="F:metal ion binding"/>
    <property type="evidence" value="ECO:0007669"/>
    <property type="project" value="UniProtKB-KW"/>
</dbReference>
<keyword evidence="4" id="KW-0411">Iron-sulfur</keyword>
<evidence type="ECO:0000313" key="8">
    <source>
        <dbReference type="Proteomes" id="UP000268014"/>
    </source>
</evidence>
<dbReference type="OMA" id="GRCAHYD"/>
<keyword evidence="3" id="KW-0408">Iron</keyword>
<gene>
    <name evidence="7" type="ORF">HPLM_LOCUS19075</name>
</gene>
<accession>A0A0N4X3Z1</accession>
<name>A0A0N4X3Z1_HAEPC</name>
<sequence>MVGSSEQNHDSSPVITEVLGKASDVPPGTKKEFKVRDKPILVINDNGKFYATSGRCAHYDYPLEKGIYSHGKLRCFLHGACYNVKFGGDIEDYPGFDSIHTYDVGLLYHN</sequence>
<evidence type="ECO:0000259" key="6">
    <source>
        <dbReference type="PROSITE" id="PS51296"/>
    </source>
</evidence>
<dbReference type="OrthoDB" id="5840486at2759"/>
<keyword evidence="8" id="KW-1185">Reference proteome</keyword>
<dbReference type="STRING" id="6290.A0A0N4X3Z1"/>
<dbReference type="InterPro" id="IPR036922">
    <property type="entry name" value="Rieske_2Fe-2S_sf"/>
</dbReference>